<dbReference type="HOGENOM" id="CLU_047975_3_0_1"/>
<evidence type="ECO:0000313" key="5">
    <source>
        <dbReference type="Proteomes" id="UP000001646"/>
    </source>
</evidence>
<reference evidence="4" key="3">
    <citation type="submission" date="2025-09" db="UniProtKB">
        <authorList>
            <consortium name="Ensembl"/>
        </authorList>
    </citation>
    <scope>IDENTIFICATION</scope>
</reference>
<evidence type="ECO:0000256" key="1">
    <source>
        <dbReference type="SAM" id="Coils"/>
    </source>
</evidence>
<dbReference type="InterPro" id="IPR010504">
    <property type="entry name" value="AH_dom"/>
</dbReference>
<dbReference type="PROSITE" id="PS50870">
    <property type="entry name" value="AH"/>
    <property type="match status" value="1"/>
</dbReference>
<organism evidence="4 5">
    <name type="scientific">Anolis carolinensis</name>
    <name type="common">Green anole</name>
    <name type="synonym">American chameleon</name>
    <dbReference type="NCBI Taxonomy" id="28377"/>
    <lineage>
        <taxon>Eukaryota</taxon>
        <taxon>Metazoa</taxon>
        <taxon>Chordata</taxon>
        <taxon>Craniata</taxon>
        <taxon>Vertebrata</taxon>
        <taxon>Euteleostomi</taxon>
        <taxon>Lepidosauria</taxon>
        <taxon>Squamata</taxon>
        <taxon>Bifurcata</taxon>
        <taxon>Unidentata</taxon>
        <taxon>Episquamata</taxon>
        <taxon>Toxicofera</taxon>
        <taxon>Iguania</taxon>
        <taxon>Dactyloidae</taxon>
        <taxon>Anolis</taxon>
    </lineage>
</organism>
<feature type="domain" description="AH" evidence="3">
    <location>
        <begin position="202"/>
        <end position="329"/>
    </location>
</feature>
<dbReference type="SMART" id="SM01015">
    <property type="entry name" value="Arfaptin"/>
    <property type="match status" value="1"/>
</dbReference>
<dbReference type="STRING" id="28377.ENSACAP00000010034"/>
<evidence type="ECO:0000259" key="3">
    <source>
        <dbReference type="PROSITE" id="PS50870"/>
    </source>
</evidence>
<accession>H9GG58</accession>
<dbReference type="InterPro" id="IPR027267">
    <property type="entry name" value="AH/BAR_dom_sf"/>
</dbReference>
<feature type="region of interest" description="Disordered" evidence="2">
    <location>
        <begin position="123"/>
        <end position="189"/>
    </location>
</feature>
<dbReference type="GeneTree" id="ENSGT00950000183040"/>
<dbReference type="PANTHER" id="PTHR12141:SF3">
    <property type="entry name" value="ARFAPTIN-2"/>
    <property type="match status" value="1"/>
</dbReference>
<feature type="coiled-coil region" evidence="1">
    <location>
        <begin position="266"/>
        <end position="297"/>
    </location>
</feature>
<proteinExistence type="predicted"/>
<gene>
    <name evidence="4" type="primary">ARFIP2</name>
</gene>
<dbReference type="Bgee" id="ENSACAG00000010208">
    <property type="expression patterns" value="Expressed in skeletal muscle tissue and 11 other cell types or tissues"/>
</dbReference>
<evidence type="ECO:0000256" key="2">
    <source>
        <dbReference type="SAM" id="MobiDB-lite"/>
    </source>
</evidence>
<name>H9GG58_ANOCA</name>
<dbReference type="Gene3D" id="1.20.1270.60">
    <property type="entry name" value="Arfaptin homology (AH) domain/BAR domain"/>
    <property type="match status" value="1"/>
</dbReference>
<keyword evidence="1" id="KW-0175">Coiled coil</keyword>
<dbReference type="Pfam" id="PF06456">
    <property type="entry name" value="Arfaptin"/>
    <property type="match status" value="1"/>
</dbReference>
<dbReference type="Ensembl" id="ENSACAT00000010241.4">
    <property type="protein sequence ID" value="ENSACAP00000010034.4"/>
    <property type="gene ID" value="ENSACAG00000010208.4"/>
</dbReference>
<dbReference type="SUPFAM" id="SSF103657">
    <property type="entry name" value="BAR/IMD domain-like"/>
    <property type="match status" value="1"/>
</dbReference>
<evidence type="ECO:0000313" key="4">
    <source>
        <dbReference type="Ensembl" id="ENSACAP00000010034.4"/>
    </source>
</evidence>
<protein>
    <submittedName>
        <fullName evidence="4">ARF interacting protein 2</fullName>
    </submittedName>
</protein>
<dbReference type="Proteomes" id="UP000001646">
    <property type="component" value="Unplaced"/>
</dbReference>
<dbReference type="GO" id="GO:0005737">
    <property type="term" value="C:cytoplasm"/>
    <property type="evidence" value="ECO:0007669"/>
    <property type="project" value="UniProtKB-ARBA"/>
</dbReference>
<feature type="compositionally biased region" description="Pro residues" evidence="2">
    <location>
        <begin position="16"/>
        <end position="37"/>
    </location>
</feature>
<dbReference type="AlphaFoldDB" id="H9GG58"/>
<keyword evidence="5" id="KW-1185">Reference proteome</keyword>
<sequence length="349" mass="37632">MPSSSLSTCPLRHHNPLPPLCPPAPLPPPLPGAPTHPSPSRRALSTPLPTRTTHLPQPISRHPDVQPGRPLRSLQPAPPAPPSAPHDGGGGGREGGGRGEVRLRQEVGHQHLQVHEAAAVGALWPGVSDGGPGAGDADRAAARHQAQVRVRPGPGAGPDQPLLQPGPDPARPGRRLLRPQPEVPGAPGGVWLQRGDPEAALQNGETLLGAVNFFVSSINTLVNKTMEDTLMTVKQYETARLEYDAYRTDLEEANLGPRDAGTFCRLEAAQANFHAHRAKYEKLRADVAVKLKFLEENKVKVMHKQLLLFHNAISAYFAGNQTQLEQTLKQFNIRLKSPGAEKPSWLEEQ</sequence>
<reference evidence="4" key="2">
    <citation type="submission" date="2025-08" db="UniProtKB">
        <authorList>
            <consortium name="Ensembl"/>
        </authorList>
    </citation>
    <scope>IDENTIFICATION</scope>
</reference>
<feature type="region of interest" description="Disordered" evidence="2">
    <location>
        <begin position="1"/>
        <end position="99"/>
    </location>
</feature>
<dbReference type="eggNOG" id="KOG3876">
    <property type="taxonomic scope" value="Eukaryota"/>
</dbReference>
<reference evidence="4" key="1">
    <citation type="submission" date="2009-12" db="EMBL/GenBank/DDBJ databases">
        <title>The Genome Sequence of Anolis carolinensis (Green Anole Lizard).</title>
        <authorList>
            <consortium name="The Genome Sequencing Platform"/>
            <person name="Di Palma F."/>
            <person name="Alfoldi J."/>
            <person name="Heiman D."/>
            <person name="Young S."/>
            <person name="Grabherr M."/>
            <person name="Johnson J."/>
            <person name="Lander E.S."/>
            <person name="Lindblad-Toh K."/>
        </authorList>
    </citation>
    <scope>NUCLEOTIDE SEQUENCE [LARGE SCALE GENOMIC DNA]</scope>
    <source>
        <strain evidence="4">JBL SC #1</strain>
    </source>
</reference>
<dbReference type="GO" id="GO:0019904">
    <property type="term" value="F:protein domain specific binding"/>
    <property type="evidence" value="ECO:0007669"/>
    <property type="project" value="InterPro"/>
</dbReference>
<dbReference type="PANTHER" id="PTHR12141">
    <property type="entry name" value="ARFAPTIN-RELATED"/>
    <property type="match status" value="1"/>
</dbReference>
<dbReference type="InterPro" id="IPR030798">
    <property type="entry name" value="Arfaptin_fam"/>
</dbReference>
<feature type="compositionally biased region" description="Low complexity" evidence="2">
    <location>
        <begin position="143"/>
        <end position="163"/>
    </location>
</feature>